<gene>
    <name evidence="1" type="ORF">FOB48_04520</name>
</gene>
<evidence type="ECO:0000313" key="1">
    <source>
        <dbReference type="EMBL" id="QEU11628.1"/>
    </source>
</evidence>
<name>A0ABX6A3E5_9MICO</name>
<dbReference type="InterPro" id="IPR051082">
    <property type="entry name" value="Pentapeptide-BTB/POZ_domain"/>
</dbReference>
<sequence length="183" mass="20501">MTTNAERIQKWRDANPEKRLTMRVIENLLGVDVFCGDDLRGANLRGADLRWADLRWADMRGADLRRADLRDANLREANLQEADLLGADLCRTALDGFVLQGLPPGSVHFIATPKGWRITIGHWKHKTLDDLRALLAGEDNWLVAKGEERGVRYPIFAGLLAMCEAYAAKNPSFVRELAAIHKG</sequence>
<organism evidence="1 2">
    <name type="scientific">Dermabacter vaginalis</name>
    <dbReference type="NCBI Taxonomy" id="1630135"/>
    <lineage>
        <taxon>Bacteria</taxon>
        <taxon>Bacillati</taxon>
        <taxon>Actinomycetota</taxon>
        <taxon>Actinomycetes</taxon>
        <taxon>Micrococcales</taxon>
        <taxon>Dermabacteraceae</taxon>
        <taxon>Dermabacter</taxon>
    </lineage>
</organism>
<dbReference type="Proteomes" id="UP000323865">
    <property type="component" value="Chromosome"/>
</dbReference>
<keyword evidence="2" id="KW-1185">Reference proteome</keyword>
<dbReference type="PANTHER" id="PTHR14136:SF17">
    <property type="entry name" value="BTB_POZ DOMAIN-CONTAINING PROTEIN KCTD9"/>
    <property type="match status" value="1"/>
</dbReference>
<accession>A0ABX6A3E5</accession>
<evidence type="ECO:0000313" key="2">
    <source>
        <dbReference type="Proteomes" id="UP000323865"/>
    </source>
</evidence>
<dbReference type="Gene3D" id="2.160.20.80">
    <property type="entry name" value="E3 ubiquitin-protein ligase SopA"/>
    <property type="match status" value="1"/>
</dbReference>
<dbReference type="EMBL" id="CP044108">
    <property type="protein sequence ID" value="QEU11628.1"/>
    <property type="molecule type" value="Genomic_DNA"/>
</dbReference>
<dbReference type="Pfam" id="PF00805">
    <property type="entry name" value="Pentapeptide"/>
    <property type="match status" value="1"/>
</dbReference>
<proteinExistence type="predicted"/>
<dbReference type="SUPFAM" id="SSF141571">
    <property type="entry name" value="Pentapeptide repeat-like"/>
    <property type="match status" value="1"/>
</dbReference>
<reference evidence="1 2" key="1">
    <citation type="submission" date="2019-09" db="EMBL/GenBank/DDBJ databases">
        <title>FDA dAtabase for Regulatory Grade micrObial Sequences (FDA-ARGOS): Supporting development and validation of Infectious Disease Dx tests.</title>
        <authorList>
            <person name="Sciortino C."/>
            <person name="Tallon L."/>
            <person name="Sadzewicz L."/>
            <person name="Vavikolanu K."/>
            <person name="Mehta A."/>
            <person name="Aluvathingal J."/>
            <person name="Nadendla S."/>
            <person name="Nandy P."/>
            <person name="Geyer C."/>
            <person name="Yan Y."/>
            <person name="Sichtig H."/>
        </authorList>
    </citation>
    <scope>NUCLEOTIDE SEQUENCE [LARGE SCALE GENOMIC DNA]</scope>
    <source>
        <strain evidence="1 2">FDAARGOS_640</strain>
    </source>
</reference>
<protein>
    <submittedName>
        <fullName evidence="1">Pentapeptide repeat-containing protein</fullName>
    </submittedName>
</protein>
<dbReference type="InterPro" id="IPR001646">
    <property type="entry name" value="5peptide_repeat"/>
</dbReference>
<dbReference type="PANTHER" id="PTHR14136">
    <property type="entry name" value="BTB_POZ DOMAIN-CONTAINING PROTEIN KCTD9"/>
    <property type="match status" value="1"/>
</dbReference>